<dbReference type="EMBL" id="CP013110">
    <property type="protein sequence ID" value="APG95600.1"/>
    <property type="molecule type" value="Genomic_DNA"/>
</dbReference>
<protein>
    <submittedName>
        <fullName evidence="1">Uncharacterized protein</fullName>
    </submittedName>
</protein>
<sequence>MTKWGSKDGYPDFDAHTVGGKFQLDHRSHNSSVSKDAETLFREYPDAFQLVSRRIRRFIISKTVQSAL</sequence>
<keyword evidence="1" id="KW-0614">Plasmid</keyword>
<dbReference type="RefSeq" id="WP_064252850.1">
    <property type="nucleotide sequence ID" value="NZ_CP013110.1"/>
</dbReference>
<evidence type="ECO:0000313" key="1">
    <source>
        <dbReference type="EMBL" id="APG95600.1"/>
    </source>
</evidence>
<gene>
    <name evidence="1" type="ORF">SAMCFNEI73_pC1901</name>
</gene>
<proteinExistence type="predicted"/>
<name>A0A1L3LZS8_9HYPH</name>
<evidence type="ECO:0000313" key="2">
    <source>
        <dbReference type="Proteomes" id="UP000182306"/>
    </source>
</evidence>
<reference evidence="1 2" key="1">
    <citation type="submission" date="2015-10" db="EMBL/GenBank/DDBJ databases">
        <title>Genomic differences between typical nodule nitrogen-fixing rhizobial strains and those coming from bean seeds.</title>
        <authorList>
            <person name="Peralta H."/>
            <person name="Aguilar-Vera A."/>
            <person name="Diaz R."/>
            <person name="Mora Y."/>
            <person name="Martinez-Batallar G."/>
            <person name="Salazar E."/>
            <person name="Vargas-Lagunas C."/>
            <person name="Encarnacion S."/>
            <person name="Girard L."/>
            <person name="Mora J."/>
        </authorList>
    </citation>
    <scope>NUCLEOTIDE SEQUENCE [LARGE SCALE GENOMIC DNA]</scope>
    <source>
        <strain evidence="1 2">CFNEI 73</strain>
        <plasmid evidence="1 2">C</plasmid>
    </source>
</reference>
<dbReference type="AlphaFoldDB" id="A0A1L3LZS8"/>
<organism evidence="1 2">
    <name type="scientific">Sinorhizobium americanum</name>
    <dbReference type="NCBI Taxonomy" id="194963"/>
    <lineage>
        <taxon>Bacteria</taxon>
        <taxon>Pseudomonadati</taxon>
        <taxon>Pseudomonadota</taxon>
        <taxon>Alphaproteobacteria</taxon>
        <taxon>Hyphomicrobiales</taxon>
        <taxon>Rhizobiaceae</taxon>
        <taxon>Sinorhizobium/Ensifer group</taxon>
        <taxon>Sinorhizobium</taxon>
    </lineage>
</organism>
<keyword evidence="2" id="KW-1185">Reference proteome</keyword>
<dbReference type="Proteomes" id="UP000182306">
    <property type="component" value="Plasmid C"/>
</dbReference>
<accession>A0A1L3LZS8</accession>
<dbReference type="KEGG" id="same:SAMCFNEI73_pC1901"/>
<geneLocation type="plasmid" evidence="1 2">
    <name>C</name>
</geneLocation>